<dbReference type="InterPro" id="IPR011256">
    <property type="entry name" value="Reg_factor_effector_dom_sf"/>
</dbReference>
<evidence type="ECO:0000313" key="2">
    <source>
        <dbReference type="EMBL" id="NJP90954.1"/>
    </source>
</evidence>
<reference evidence="2 3" key="1">
    <citation type="submission" date="2020-03" db="EMBL/GenBank/DDBJ databases">
        <title>WGS of actinomycetes isolated from Thailand.</title>
        <authorList>
            <person name="Thawai C."/>
        </authorList>
    </citation>
    <scope>NUCLEOTIDE SEQUENCE [LARGE SCALE GENOMIC DNA]</scope>
    <source>
        <strain evidence="2 3">FMUSA5-5</strain>
    </source>
</reference>
<dbReference type="Gene3D" id="3.20.80.10">
    <property type="entry name" value="Regulatory factor, effector binding domain"/>
    <property type="match status" value="1"/>
</dbReference>
<protein>
    <recommendedName>
        <fullName evidence="1">GyrI-like small molecule binding domain-containing protein</fullName>
    </recommendedName>
</protein>
<dbReference type="EMBL" id="JAATEP010000010">
    <property type="protein sequence ID" value="NJP90954.1"/>
    <property type="molecule type" value="Genomic_DNA"/>
</dbReference>
<proteinExistence type="predicted"/>
<feature type="domain" description="GyrI-like small molecule binding" evidence="1">
    <location>
        <begin position="98"/>
        <end position="158"/>
    </location>
</feature>
<dbReference type="RefSeq" id="WP_168010419.1">
    <property type="nucleotide sequence ID" value="NZ_JAATEP010000010.1"/>
</dbReference>
<name>A0ABX1AZB1_9ACTN</name>
<evidence type="ECO:0000313" key="3">
    <source>
        <dbReference type="Proteomes" id="UP000696294"/>
    </source>
</evidence>
<dbReference type="Pfam" id="PF06445">
    <property type="entry name" value="GyrI-like"/>
    <property type="match status" value="1"/>
</dbReference>
<dbReference type="InterPro" id="IPR029442">
    <property type="entry name" value="GyrI-like"/>
</dbReference>
<accession>A0ABX1AZB1</accession>
<sequence length="180" mass="19453">MTPHVVHRGPVTCLNVTGMGEPGGAEHLSAIGALYAVASAMGGPAGPLEGRWWVEDHSRPPLEVPREQWRWHLLLPLAGVPAPGAVEAACEQVRASCAAADRVQVVTFTEGECVELLHEGPYSEEKRSLDVMDAFMAQHGLVRNGLHHEIYLTEFTDPEPRTLLRQPVRPASVTAASASR</sequence>
<gene>
    <name evidence="2" type="ORF">HCN51_16055</name>
</gene>
<comment type="caution">
    <text evidence="2">The sequence shown here is derived from an EMBL/GenBank/DDBJ whole genome shotgun (WGS) entry which is preliminary data.</text>
</comment>
<dbReference type="SUPFAM" id="SSF55136">
    <property type="entry name" value="Probable bacterial effector-binding domain"/>
    <property type="match status" value="1"/>
</dbReference>
<evidence type="ECO:0000259" key="1">
    <source>
        <dbReference type="Pfam" id="PF06445"/>
    </source>
</evidence>
<keyword evidence="3" id="KW-1185">Reference proteome</keyword>
<dbReference type="Proteomes" id="UP000696294">
    <property type="component" value="Unassembled WGS sequence"/>
</dbReference>
<organism evidence="2 3">
    <name type="scientific">Nonomuraea composti</name>
    <dbReference type="NCBI Taxonomy" id="2720023"/>
    <lineage>
        <taxon>Bacteria</taxon>
        <taxon>Bacillati</taxon>
        <taxon>Actinomycetota</taxon>
        <taxon>Actinomycetes</taxon>
        <taxon>Streptosporangiales</taxon>
        <taxon>Streptosporangiaceae</taxon>
        <taxon>Nonomuraea</taxon>
    </lineage>
</organism>